<comment type="caution">
    <text evidence="3">The sequence shown here is derived from an EMBL/GenBank/DDBJ whole genome shotgun (WGS) entry which is preliminary data.</text>
</comment>
<proteinExistence type="inferred from homology"/>
<dbReference type="AlphaFoldDB" id="A0A2G9Z013"/>
<sequence>MIQEVVKNIFSQIKEFCLDLFFPRFCLGCNREGNWLCDDCLATLEIQGQVFCPICLKRVIDFKTCRSCQSKTHLSGLLWALPYQNPLVKKLIQQFKYQPFIKELSQPLAYLIISHLFLTDYSQATTLTPPPTELKAKEKWLQEFVLIPIPLHKRRRRWRGFDQAEEISKEISNYFGLPTLNNILIRKKETLPQVDLEGKEREENIKGAFICLNQGVVQGRKIFLVDDIYTTGATMEEAARVLKEAGAKQIWGMVVARG</sequence>
<evidence type="ECO:0000259" key="2">
    <source>
        <dbReference type="Pfam" id="PF00156"/>
    </source>
</evidence>
<evidence type="ECO:0000313" key="3">
    <source>
        <dbReference type="EMBL" id="PIP24812.1"/>
    </source>
</evidence>
<comment type="similarity">
    <text evidence="1">Belongs to the ComF/GntX family.</text>
</comment>
<dbReference type="InterPro" id="IPR051910">
    <property type="entry name" value="ComF/GntX_DNA_util-trans"/>
</dbReference>
<accession>A0A2G9Z013</accession>
<dbReference type="SUPFAM" id="SSF53271">
    <property type="entry name" value="PRTase-like"/>
    <property type="match status" value="1"/>
</dbReference>
<organism evidence="3 4">
    <name type="scientific">Candidatus Nealsonbacteria bacterium CG23_combo_of_CG06-09_8_20_14_all_36_12</name>
    <dbReference type="NCBI Taxonomy" id="1974718"/>
    <lineage>
        <taxon>Bacteria</taxon>
        <taxon>Candidatus Nealsoniibacteriota</taxon>
    </lineage>
</organism>
<reference evidence="3 4" key="1">
    <citation type="submission" date="2017-09" db="EMBL/GenBank/DDBJ databases">
        <title>Depth-based differentiation of microbial function through sediment-hosted aquifers and enrichment of novel symbionts in the deep terrestrial subsurface.</title>
        <authorList>
            <person name="Probst A.J."/>
            <person name="Ladd B."/>
            <person name="Jarett J.K."/>
            <person name="Geller-Mcgrath D.E."/>
            <person name="Sieber C.M."/>
            <person name="Emerson J.B."/>
            <person name="Anantharaman K."/>
            <person name="Thomas B.C."/>
            <person name="Malmstrom R."/>
            <person name="Stieglmeier M."/>
            <person name="Klingl A."/>
            <person name="Woyke T."/>
            <person name="Ryan C.M."/>
            <person name="Banfield J.F."/>
        </authorList>
    </citation>
    <scope>NUCLEOTIDE SEQUENCE [LARGE SCALE GENOMIC DNA]</scope>
    <source>
        <strain evidence="3">CG23_combo_of_CG06-09_8_20_14_all_36_12</strain>
    </source>
</reference>
<dbReference type="Gene3D" id="3.40.50.2020">
    <property type="match status" value="1"/>
</dbReference>
<protein>
    <recommendedName>
        <fullName evidence="2">Phosphoribosyltransferase domain-containing protein</fullName>
    </recommendedName>
</protein>
<dbReference type="PANTHER" id="PTHR47505:SF1">
    <property type="entry name" value="DNA UTILIZATION PROTEIN YHGH"/>
    <property type="match status" value="1"/>
</dbReference>
<dbReference type="InterPro" id="IPR029057">
    <property type="entry name" value="PRTase-like"/>
</dbReference>
<dbReference type="EMBL" id="PCRS01000040">
    <property type="protein sequence ID" value="PIP24812.1"/>
    <property type="molecule type" value="Genomic_DNA"/>
</dbReference>
<dbReference type="Pfam" id="PF00156">
    <property type="entry name" value="Pribosyltran"/>
    <property type="match status" value="1"/>
</dbReference>
<evidence type="ECO:0000313" key="4">
    <source>
        <dbReference type="Proteomes" id="UP000228681"/>
    </source>
</evidence>
<dbReference type="CDD" id="cd06223">
    <property type="entry name" value="PRTases_typeI"/>
    <property type="match status" value="1"/>
</dbReference>
<gene>
    <name evidence="3" type="ORF">COX34_02210</name>
</gene>
<dbReference type="InterPro" id="IPR000836">
    <property type="entry name" value="PRTase_dom"/>
</dbReference>
<name>A0A2G9Z013_9BACT</name>
<dbReference type="PANTHER" id="PTHR47505">
    <property type="entry name" value="DNA UTILIZATION PROTEIN YHGH"/>
    <property type="match status" value="1"/>
</dbReference>
<evidence type="ECO:0000256" key="1">
    <source>
        <dbReference type="ARBA" id="ARBA00008007"/>
    </source>
</evidence>
<feature type="domain" description="Phosphoribosyltransferase" evidence="2">
    <location>
        <begin position="201"/>
        <end position="251"/>
    </location>
</feature>
<dbReference type="Proteomes" id="UP000228681">
    <property type="component" value="Unassembled WGS sequence"/>
</dbReference>